<organism evidence="2 3">
    <name type="scientific">Dreissena polymorpha</name>
    <name type="common">Zebra mussel</name>
    <name type="synonym">Mytilus polymorpha</name>
    <dbReference type="NCBI Taxonomy" id="45954"/>
    <lineage>
        <taxon>Eukaryota</taxon>
        <taxon>Metazoa</taxon>
        <taxon>Spiralia</taxon>
        <taxon>Lophotrochozoa</taxon>
        <taxon>Mollusca</taxon>
        <taxon>Bivalvia</taxon>
        <taxon>Autobranchia</taxon>
        <taxon>Heteroconchia</taxon>
        <taxon>Euheterodonta</taxon>
        <taxon>Imparidentia</taxon>
        <taxon>Neoheterodontei</taxon>
        <taxon>Myida</taxon>
        <taxon>Dreissenoidea</taxon>
        <taxon>Dreissenidae</taxon>
        <taxon>Dreissena</taxon>
    </lineage>
</organism>
<dbReference type="GO" id="GO:0016020">
    <property type="term" value="C:membrane"/>
    <property type="evidence" value="ECO:0007669"/>
    <property type="project" value="InterPro"/>
</dbReference>
<evidence type="ECO:0000313" key="3">
    <source>
        <dbReference type="Proteomes" id="UP000828390"/>
    </source>
</evidence>
<gene>
    <name evidence="2" type="ORF">DPMN_011693</name>
</gene>
<comment type="caution">
    <text evidence="2">The sequence shown here is derived from an EMBL/GenBank/DDBJ whole genome shotgun (WGS) entry which is preliminary data.</text>
</comment>
<dbReference type="AlphaFoldDB" id="A0A9D4N243"/>
<dbReference type="Gene3D" id="2.60.120.200">
    <property type="match status" value="1"/>
</dbReference>
<proteinExistence type="predicted"/>
<dbReference type="PROSITE" id="PS50060">
    <property type="entry name" value="MAM_2"/>
    <property type="match status" value="1"/>
</dbReference>
<evidence type="ECO:0000313" key="2">
    <source>
        <dbReference type="EMBL" id="KAH3887675.1"/>
    </source>
</evidence>
<sequence length="67" mass="7439">MATAPATLPVGFVCNFDTDVCGWTQDTTDNFDWTRYRGSTTTAGTGPTNDHSGGKEIFFFLFIEMYN</sequence>
<dbReference type="InterPro" id="IPR051560">
    <property type="entry name" value="MAM_domain-containing"/>
</dbReference>
<keyword evidence="3" id="KW-1185">Reference proteome</keyword>
<reference evidence="2" key="1">
    <citation type="journal article" date="2019" name="bioRxiv">
        <title>The Genome of the Zebra Mussel, Dreissena polymorpha: A Resource for Invasive Species Research.</title>
        <authorList>
            <person name="McCartney M.A."/>
            <person name="Auch B."/>
            <person name="Kono T."/>
            <person name="Mallez S."/>
            <person name="Zhang Y."/>
            <person name="Obille A."/>
            <person name="Becker A."/>
            <person name="Abrahante J.E."/>
            <person name="Garbe J."/>
            <person name="Badalamenti J.P."/>
            <person name="Herman A."/>
            <person name="Mangelson H."/>
            <person name="Liachko I."/>
            <person name="Sullivan S."/>
            <person name="Sone E.D."/>
            <person name="Koren S."/>
            <person name="Silverstein K.A.T."/>
            <person name="Beckman K.B."/>
            <person name="Gohl D.M."/>
        </authorList>
    </citation>
    <scope>NUCLEOTIDE SEQUENCE</scope>
    <source>
        <strain evidence="2">Duluth1</strain>
        <tissue evidence="2">Whole animal</tissue>
    </source>
</reference>
<dbReference type="InterPro" id="IPR000998">
    <property type="entry name" value="MAM_dom"/>
</dbReference>
<dbReference type="PANTHER" id="PTHR23282:SF142">
    <property type="entry name" value="MAM DOMAIN-CONTAINING PROTEIN"/>
    <property type="match status" value="1"/>
</dbReference>
<reference evidence="2" key="2">
    <citation type="submission" date="2020-11" db="EMBL/GenBank/DDBJ databases">
        <authorList>
            <person name="McCartney M.A."/>
            <person name="Auch B."/>
            <person name="Kono T."/>
            <person name="Mallez S."/>
            <person name="Becker A."/>
            <person name="Gohl D.M."/>
            <person name="Silverstein K.A.T."/>
            <person name="Koren S."/>
            <person name="Bechman K.B."/>
            <person name="Herman A."/>
            <person name="Abrahante J.E."/>
            <person name="Garbe J."/>
        </authorList>
    </citation>
    <scope>NUCLEOTIDE SEQUENCE</scope>
    <source>
        <strain evidence="2">Duluth1</strain>
        <tissue evidence="2">Whole animal</tissue>
    </source>
</reference>
<dbReference type="Proteomes" id="UP000828390">
    <property type="component" value="Unassembled WGS sequence"/>
</dbReference>
<feature type="domain" description="MAM" evidence="1">
    <location>
        <begin position="12"/>
        <end position="67"/>
    </location>
</feature>
<protein>
    <recommendedName>
        <fullName evidence="1">MAM domain-containing protein</fullName>
    </recommendedName>
</protein>
<dbReference type="Pfam" id="PF00629">
    <property type="entry name" value="MAM"/>
    <property type="match status" value="1"/>
</dbReference>
<accession>A0A9D4N243</accession>
<name>A0A9D4N243_DREPO</name>
<dbReference type="SUPFAM" id="SSF49899">
    <property type="entry name" value="Concanavalin A-like lectins/glucanases"/>
    <property type="match status" value="1"/>
</dbReference>
<dbReference type="PANTHER" id="PTHR23282">
    <property type="entry name" value="APICAL ENDOSOMAL GLYCOPROTEIN PRECURSOR"/>
    <property type="match status" value="1"/>
</dbReference>
<evidence type="ECO:0000259" key="1">
    <source>
        <dbReference type="PROSITE" id="PS50060"/>
    </source>
</evidence>
<dbReference type="InterPro" id="IPR013320">
    <property type="entry name" value="ConA-like_dom_sf"/>
</dbReference>
<dbReference type="EMBL" id="JAIWYP010000001">
    <property type="protein sequence ID" value="KAH3887675.1"/>
    <property type="molecule type" value="Genomic_DNA"/>
</dbReference>